<dbReference type="SUPFAM" id="SSF53850">
    <property type="entry name" value="Periplasmic binding protein-like II"/>
    <property type="match status" value="1"/>
</dbReference>
<dbReference type="PANTHER" id="PTHR43649:SF34">
    <property type="entry name" value="ABC TRANSPORTER PERIPLASMIC-BINDING PROTEIN YCJN-RELATED"/>
    <property type="match status" value="1"/>
</dbReference>
<dbReference type="PROSITE" id="PS51257">
    <property type="entry name" value="PROKAR_LIPOPROTEIN"/>
    <property type="match status" value="1"/>
</dbReference>
<dbReference type="STRING" id="561176.SAMN04488561_4591"/>
<dbReference type="InterPro" id="IPR050490">
    <property type="entry name" value="Bact_solute-bd_prot1"/>
</dbReference>
<reference evidence="5" key="1">
    <citation type="submission" date="2016-10" db="EMBL/GenBank/DDBJ databases">
        <authorList>
            <person name="Varghese N."/>
            <person name="Submissions S."/>
        </authorList>
    </citation>
    <scope>NUCLEOTIDE SEQUENCE [LARGE SCALE GENOMIC DNA]</scope>
    <source>
        <strain evidence="5">DSM 45237</strain>
    </source>
</reference>
<evidence type="ECO:0000256" key="3">
    <source>
        <dbReference type="ARBA" id="ARBA00022729"/>
    </source>
</evidence>
<dbReference type="InterPro" id="IPR006059">
    <property type="entry name" value="SBP"/>
</dbReference>
<dbReference type="Gene3D" id="3.40.190.10">
    <property type="entry name" value="Periplasmic binding protein-like II"/>
    <property type="match status" value="1"/>
</dbReference>
<comment type="similarity">
    <text evidence="1">Belongs to the bacterial solute-binding protein 1 family.</text>
</comment>
<dbReference type="Proteomes" id="UP000181980">
    <property type="component" value="Unassembled WGS sequence"/>
</dbReference>
<keyword evidence="5" id="KW-1185">Reference proteome</keyword>
<dbReference type="EMBL" id="FNUC01000004">
    <property type="protein sequence ID" value="SEF14259.1"/>
    <property type="molecule type" value="Genomic_DNA"/>
</dbReference>
<keyword evidence="2" id="KW-0813">Transport</keyword>
<sequence>MWRRPLTALAVIGLVAAGCSGDDDGESAGSGEGGGSITLWTVYDTADRMATMQQVLADFTEQSGIDVELVGVSAPDLTQAMVSAAAAGDLPDVVVHGVEVAAGWVDEGILDPVVASEMIDELGTDTFNESALDLIRVDAEGEYASVPSDGWGQMIFYRNDLFEAAGLEEPTTYENVLAAAETLNGQDGASGFALGSTGGDGFTMQVFEHVALANDCQLVDDDGEVTLDSPECEEAIQFYVDLAQYAPAGAGDVDTTRANYLAGQTAMTSWSPHLLDELAGLFPDTPLTCAECAADQQWLVDRTTILPLFQGPSGDEPTQFGLTINLGITSSADTEPSKELVRYLLGDGYMGFLSISPEGRFPMRNGPEAGDTTYVDGWTGLAVGSGQAQLSVGELYGDDAVQTITEGATGFERWGFPQGQGALVTAMYGDLELTNILREALDGTLTPAEAAAQMDESATQLQSELS</sequence>
<dbReference type="AlphaFoldDB" id="A0A1H5PKM9"/>
<name>A0A1H5PKM9_9ACTN</name>
<protein>
    <submittedName>
        <fullName evidence="4">Multiple sugar transport system substrate-binding protein</fullName>
    </submittedName>
</protein>
<evidence type="ECO:0000313" key="5">
    <source>
        <dbReference type="Proteomes" id="UP000181980"/>
    </source>
</evidence>
<proteinExistence type="inferred from homology"/>
<keyword evidence="3" id="KW-0732">Signal</keyword>
<evidence type="ECO:0000256" key="2">
    <source>
        <dbReference type="ARBA" id="ARBA00022448"/>
    </source>
</evidence>
<dbReference type="RefSeq" id="WP_069109483.1">
    <property type="nucleotide sequence ID" value="NZ_FNUC01000004.1"/>
</dbReference>
<accession>A0A1H5PKM9</accession>
<dbReference type="PANTHER" id="PTHR43649">
    <property type="entry name" value="ARABINOSE-BINDING PROTEIN-RELATED"/>
    <property type="match status" value="1"/>
</dbReference>
<evidence type="ECO:0000256" key="1">
    <source>
        <dbReference type="ARBA" id="ARBA00008520"/>
    </source>
</evidence>
<evidence type="ECO:0000313" key="4">
    <source>
        <dbReference type="EMBL" id="SEF14259.1"/>
    </source>
</evidence>
<organism evidence="4 5">
    <name type="scientific">Jiangella alba</name>
    <dbReference type="NCBI Taxonomy" id="561176"/>
    <lineage>
        <taxon>Bacteria</taxon>
        <taxon>Bacillati</taxon>
        <taxon>Actinomycetota</taxon>
        <taxon>Actinomycetes</taxon>
        <taxon>Jiangellales</taxon>
        <taxon>Jiangellaceae</taxon>
        <taxon>Jiangella</taxon>
    </lineage>
</organism>
<dbReference type="Pfam" id="PF01547">
    <property type="entry name" value="SBP_bac_1"/>
    <property type="match status" value="1"/>
</dbReference>
<keyword evidence="4" id="KW-0762">Sugar transport</keyword>
<gene>
    <name evidence="4" type="ORF">SAMN04488561_4591</name>
</gene>